<dbReference type="PANTHER" id="PTHR35093:SF8">
    <property type="entry name" value="OUTER MEMBRANE PROTEIN NMB0088-RELATED"/>
    <property type="match status" value="1"/>
</dbReference>
<evidence type="ECO:0008006" key="10">
    <source>
        <dbReference type="Google" id="ProtNLM"/>
    </source>
</evidence>
<evidence type="ECO:0000256" key="3">
    <source>
        <dbReference type="ARBA" id="ARBA00022452"/>
    </source>
</evidence>
<keyword evidence="9" id="KW-1185">Reference proteome</keyword>
<comment type="subcellular location">
    <subcellularLocation>
        <location evidence="1">Cell outer membrane</location>
        <topology evidence="1">Multi-pass membrane protein</topology>
    </subcellularLocation>
</comment>
<evidence type="ECO:0000256" key="4">
    <source>
        <dbReference type="ARBA" id="ARBA00022692"/>
    </source>
</evidence>
<name>A0A5B8XMW3_9DELT</name>
<protein>
    <recommendedName>
        <fullName evidence="10">Long-chain fatty acid transport protein</fullName>
    </recommendedName>
</protein>
<evidence type="ECO:0000256" key="2">
    <source>
        <dbReference type="ARBA" id="ARBA00008163"/>
    </source>
</evidence>
<keyword evidence="6" id="KW-0472">Membrane</keyword>
<dbReference type="KEGG" id="bbae:FRD01_04515"/>
<dbReference type="SUPFAM" id="SSF56935">
    <property type="entry name" value="Porins"/>
    <property type="match status" value="1"/>
</dbReference>
<organism evidence="8 9">
    <name type="scientific">Microvenator marinus</name>
    <dbReference type="NCBI Taxonomy" id="2600177"/>
    <lineage>
        <taxon>Bacteria</taxon>
        <taxon>Deltaproteobacteria</taxon>
        <taxon>Bradymonadales</taxon>
        <taxon>Microvenatoraceae</taxon>
        <taxon>Microvenator</taxon>
    </lineage>
</organism>
<keyword evidence="4" id="KW-0812">Transmembrane</keyword>
<evidence type="ECO:0000256" key="5">
    <source>
        <dbReference type="ARBA" id="ARBA00022729"/>
    </source>
</evidence>
<dbReference type="EMBL" id="CP042467">
    <property type="protein sequence ID" value="QED26521.1"/>
    <property type="molecule type" value="Genomic_DNA"/>
</dbReference>
<accession>A0A5B8XMW3</accession>
<gene>
    <name evidence="8" type="ORF">FRD01_04515</name>
</gene>
<dbReference type="Pfam" id="PF03349">
    <property type="entry name" value="Toluene_X"/>
    <property type="match status" value="1"/>
</dbReference>
<evidence type="ECO:0000256" key="1">
    <source>
        <dbReference type="ARBA" id="ARBA00004571"/>
    </source>
</evidence>
<proteinExistence type="inferred from homology"/>
<comment type="similarity">
    <text evidence="2">Belongs to the OmpP1/FadL family.</text>
</comment>
<evidence type="ECO:0000313" key="8">
    <source>
        <dbReference type="EMBL" id="QED26521.1"/>
    </source>
</evidence>
<reference evidence="8 9" key="1">
    <citation type="submission" date="2019-08" db="EMBL/GenBank/DDBJ databases">
        <authorList>
            <person name="Liang Q."/>
        </authorList>
    </citation>
    <scope>NUCLEOTIDE SEQUENCE [LARGE SCALE GENOMIC DNA]</scope>
    <source>
        <strain evidence="8 9">V1718</strain>
    </source>
</reference>
<dbReference type="PANTHER" id="PTHR35093">
    <property type="entry name" value="OUTER MEMBRANE PROTEIN NMB0088-RELATED"/>
    <property type="match status" value="1"/>
</dbReference>
<keyword evidence="5" id="KW-0732">Signal</keyword>
<dbReference type="Gene3D" id="2.40.160.60">
    <property type="entry name" value="Outer membrane protein transport protein (OMPP1/FadL/TodX)"/>
    <property type="match status" value="1"/>
</dbReference>
<dbReference type="GO" id="GO:0015483">
    <property type="term" value="F:long-chain fatty acid transporting porin activity"/>
    <property type="evidence" value="ECO:0007669"/>
    <property type="project" value="TreeGrafter"/>
</dbReference>
<keyword evidence="3" id="KW-1134">Transmembrane beta strand</keyword>
<evidence type="ECO:0000256" key="6">
    <source>
        <dbReference type="ARBA" id="ARBA00023136"/>
    </source>
</evidence>
<sequence length="449" mass="48355">MDSKWVGWRRDTSGRALRGHMFRGAMMMCLKRKVMRTSGFWICALGLMSASDVFAAGFANTNQSATATAMAGVGVANTEEPNSSYYNPAAMTLTEFSASVGDVMIIPSTSFRGDDGSETSTEFNLIPPPNLHLGYSVIPGLAVGVGATFPYGLTIEWPQDWSGREIVRKQALQTMNINPNIAYEIPGSGVSVSAGAQVVFGSVELTRAIVLRPDGREVDAQLGGDALGFGAGASLLWRPSDEWSFGLNYKSSVTLDFEGKAHFEGEEDTPFESTFVDQAISTSITLPQTLSAGVGYRDESLFIGLDVSLTYWNSYDQVELEFSEPCEAGDPACEVGADSTNPPTTVIEGDWMDSPTFRLGLEYMVRDDLALRVGAAYDMSPIPDATVSPSLPGNHRGVVSAGLGYQLDPLRLDLGYQYVATTREIRNGNNDGFYRTTAHILGLGASYSF</sequence>
<dbReference type="InterPro" id="IPR005017">
    <property type="entry name" value="OMPP1/FadL/TodX"/>
</dbReference>
<dbReference type="OrthoDB" id="9922at2"/>
<dbReference type="GO" id="GO:0009279">
    <property type="term" value="C:cell outer membrane"/>
    <property type="evidence" value="ECO:0007669"/>
    <property type="project" value="UniProtKB-SubCell"/>
</dbReference>
<evidence type="ECO:0000256" key="7">
    <source>
        <dbReference type="ARBA" id="ARBA00023237"/>
    </source>
</evidence>
<dbReference type="AlphaFoldDB" id="A0A5B8XMW3"/>
<evidence type="ECO:0000313" key="9">
    <source>
        <dbReference type="Proteomes" id="UP000321595"/>
    </source>
</evidence>
<keyword evidence="7" id="KW-0998">Cell outer membrane</keyword>
<dbReference type="Proteomes" id="UP000321595">
    <property type="component" value="Chromosome"/>
</dbReference>